<dbReference type="EMBL" id="OU898279">
    <property type="protein sequence ID" value="CAG9833637.1"/>
    <property type="molecule type" value="Genomic_DNA"/>
</dbReference>
<evidence type="ECO:0000256" key="1">
    <source>
        <dbReference type="PROSITE-ProRule" id="PRU00497"/>
    </source>
</evidence>
<dbReference type="OrthoDB" id="6815232at2759"/>
<reference evidence="2" key="1">
    <citation type="submission" date="2022-01" db="EMBL/GenBank/DDBJ databases">
        <authorList>
            <person name="King R."/>
        </authorList>
    </citation>
    <scope>NUCLEOTIDE SEQUENCE</scope>
</reference>
<proteinExistence type="predicted"/>
<dbReference type="Pfam" id="PF00379">
    <property type="entry name" value="Chitin_bind_4"/>
    <property type="match status" value="1"/>
</dbReference>
<gene>
    <name evidence="2" type="ORF">DIABBA_LOCUS7024</name>
</gene>
<evidence type="ECO:0000313" key="3">
    <source>
        <dbReference type="Proteomes" id="UP001153709"/>
    </source>
</evidence>
<sequence length="189" mass="21172">MDEMTLEVSLKTEDDTFKEITVENDEISNDSDSEEEIINIEWKTCIFPKIFFVDELFYRNAPRCKVYFASVIPKKMLLTRNFVIFGALLVSCIEARPADGDAQAQIVKSNNDLRLDGYNFDFETSNGIKRSEAGVLKPGTGKDNDQTLNVDGEFSYTLLDGTPVSVKFVATEDGYRPTVVIGSPKSGKR</sequence>
<name>A0A9N9XCA5_DIABA</name>
<accession>A0A9N9XCA5</accession>
<evidence type="ECO:0000313" key="2">
    <source>
        <dbReference type="EMBL" id="CAG9833637.1"/>
    </source>
</evidence>
<protein>
    <submittedName>
        <fullName evidence="2">Uncharacterized protein</fullName>
    </submittedName>
</protein>
<dbReference type="AlphaFoldDB" id="A0A9N9XCA5"/>
<dbReference type="Proteomes" id="UP001153709">
    <property type="component" value="Chromosome 4"/>
</dbReference>
<keyword evidence="3" id="KW-1185">Reference proteome</keyword>
<keyword evidence="1" id="KW-0193">Cuticle</keyword>
<organism evidence="2 3">
    <name type="scientific">Diabrotica balteata</name>
    <name type="common">Banded cucumber beetle</name>
    <dbReference type="NCBI Taxonomy" id="107213"/>
    <lineage>
        <taxon>Eukaryota</taxon>
        <taxon>Metazoa</taxon>
        <taxon>Ecdysozoa</taxon>
        <taxon>Arthropoda</taxon>
        <taxon>Hexapoda</taxon>
        <taxon>Insecta</taxon>
        <taxon>Pterygota</taxon>
        <taxon>Neoptera</taxon>
        <taxon>Endopterygota</taxon>
        <taxon>Coleoptera</taxon>
        <taxon>Polyphaga</taxon>
        <taxon>Cucujiformia</taxon>
        <taxon>Chrysomeloidea</taxon>
        <taxon>Chrysomelidae</taxon>
        <taxon>Galerucinae</taxon>
        <taxon>Diabroticina</taxon>
        <taxon>Diabroticites</taxon>
        <taxon>Diabrotica</taxon>
    </lineage>
</organism>
<dbReference type="InterPro" id="IPR000618">
    <property type="entry name" value="Insect_cuticle"/>
</dbReference>
<dbReference type="PROSITE" id="PS51155">
    <property type="entry name" value="CHIT_BIND_RR_2"/>
    <property type="match status" value="1"/>
</dbReference>
<dbReference type="GO" id="GO:0042302">
    <property type="term" value="F:structural constituent of cuticle"/>
    <property type="evidence" value="ECO:0007669"/>
    <property type="project" value="UniProtKB-UniRule"/>
</dbReference>